<evidence type="ECO:0000256" key="3">
    <source>
        <dbReference type="ARBA" id="ARBA00022989"/>
    </source>
</evidence>
<feature type="domain" description="Major facilitator superfamily (MFS) profile" evidence="7">
    <location>
        <begin position="7"/>
        <end position="469"/>
    </location>
</feature>
<feature type="transmembrane region" description="Helical" evidence="6">
    <location>
        <begin position="228"/>
        <end position="245"/>
    </location>
</feature>
<dbReference type="Proteomes" id="UP001500784">
    <property type="component" value="Unassembled WGS sequence"/>
</dbReference>
<feature type="transmembrane region" description="Helical" evidence="6">
    <location>
        <begin position="98"/>
        <end position="123"/>
    </location>
</feature>
<gene>
    <name evidence="8" type="ORF">GCM10009688_20040</name>
</gene>
<dbReference type="Pfam" id="PF07690">
    <property type="entry name" value="MFS_1"/>
    <property type="match status" value="1"/>
</dbReference>
<feature type="transmembrane region" description="Helical" evidence="6">
    <location>
        <begin position="369"/>
        <end position="392"/>
    </location>
</feature>
<evidence type="ECO:0000313" key="8">
    <source>
        <dbReference type="EMBL" id="GAA1915041.1"/>
    </source>
</evidence>
<keyword evidence="9" id="KW-1185">Reference proteome</keyword>
<feature type="transmembrane region" description="Helical" evidence="6">
    <location>
        <begin position="338"/>
        <end position="357"/>
    </location>
</feature>
<dbReference type="PROSITE" id="PS50850">
    <property type="entry name" value="MFS"/>
    <property type="match status" value="1"/>
</dbReference>
<evidence type="ECO:0000256" key="2">
    <source>
        <dbReference type="ARBA" id="ARBA00022692"/>
    </source>
</evidence>
<feature type="transmembrane region" description="Helical" evidence="6">
    <location>
        <begin position="43"/>
        <end position="61"/>
    </location>
</feature>
<feature type="transmembrane region" description="Helical" evidence="6">
    <location>
        <begin position="169"/>
        <end position="188"/>
    </location>
</feature>
<dbReference type="RefSeq" id="WP_152227083.1">
    <property type="nucleotide sequence ID" value="NZ_BAAALV010000002.1"/>
</dbReference>
<feature type="transmembrane region" description="Helical" evidence="6">
    <location>
        <begin position="135"/>
        <end position="157"/>
    </location>
</feature>
<sequence length="501" mass="51040">MRALGPVVFFLVLVEITSGILQGYYTPILTDIARNLGIADGDVNWFEAAQLMFSALAVPVLARLGDMYGHKRILLVSTVLTAAASWGVAFAPDFWTFLVAWSLQGFYVVWLPLEVALIFARAASAPNRAAVTRKAAGVLVGGLQFGVIAGALAAGALVEVFGGDLRLTLMVPAAAATLCILAIWFGVPESGLRARGALDVRGFAMLAVGLLLLTSGLTFLRINGPGTWWVWAVLAAGVAAFVPFVRYQLRLDEPLVDIRMLCAPTMWPVQLTAGLFGISVLGAQAPMSTFARTDREAHGYGLGLEAGSVSLIIGAYVLSVLAGALLFPLAAKLSTPRITLSGAAAVVGIGYGLFLPFHDSLAQTLTNMVIAGLGSGALVAALPSAAAAAAPLNRTGMATGLTNTTKTIGGSFASAVFGIALLSAAGQSLGDVAGAATAAPLSGYLTVWAVCSVTAFAAAAALLLVPRLAFADPPILPESGIAGNDGVTGSSGAGAGDTAAR</sequence>
<feature type="transmembrane region" description="Helical" evidence="6">
    <location>
        <begin position="404"/>
        <end position="425"/>
    </location>
</feature>
<comment type="caution">
    <text evidence="8">The sequence shown here is derived from an EMBL/GenBank/DDBJ whole genome shotgun (WGS) entry which is preliminary data.</text>
</comment>
<evidence type="ECO:0000256" key="5">
    <source>
        <dbReference type="SAM" id="MobiDB-lite"/>
    </source>
</evidence>
<evidence type="ECO:0000256" key="1">
    <source>
        <dbReference type="ARBA" id="ARBA00004651"/>
    </source>
</evidence>
<evidence type="ECO:0000256" key="4">
    <source>
        <dbReference type="ARBA" id="ARBA00023136"/>
    </source>
</evidence>
<dbReference type="InterPro" id="IPR011701">
    <property type="entry name" value="MFS"/>
</dbReference>
<comment type="subcellular location">
    <subcellularLocation>
        <location evidence="1">Cell membrane</location>
        <topology evidence="1">Multi-pass membrane protein</topology>
    </subcellularLocation>
</comment>
<proteinExistence type="predicted"/>
<evidence type="ECO:0000256" key="6">
    <source>
        <dbReference type="SAM" id="Phobius"/>
    </source>
</evidence>
<evidence type="ECO:0000313" key="9">
    <source>
        <dbReference type="Proteomes" id="UP001500784"/>
    </source>
</evidence>
<keyword evidence="3 6" id="KW-1133">Transmembrane helix</keyword>
<keyword evidence="2 6" id="KW-0812">Transmembrane</keyword>
<organism evidence="8 9">
    <name type="scientific">Arthrobacter gandavensis</name>
    <dbReference type="NCBI Taxonomy" id="169960"/>
    <lineage>
        <taxon>Bacteria</taxon>
        <taxon>Bacillati</taxon>
        <taxon>Actinomycetota</taxon>
        <taxon>Actinomycetes</taxon>
        <taxon>Micrococcales</taxon>
        <taxon>Micrococcaceae</taxon>
        <taxon>Arthrobacter</taxon>
    </lineage>
</organism>
<dbReference type="SUPFAM" id="SSF103473">
    <property type="entry name" value="MFS general substrate transporter"/>
    <property type="match status" value="1"/>
</dbReference>
<name>A0ABP5AJD3_9MICC</name>
<feature type="transmembrane region" description="Helical" evidence="6">
    <location>
        <begin position="200"/>
        <end position="222"/>
    </location>
</feature>
<keyword evidence="4 6" id="KW-0472">Membrane</keyword>
<evidence type="ECO:0000259" key="7">
    <source>
        <dbReference type="PROSITE" id="PS50850"/>
    </source>
</evidence>
<dbReference type="EMBL" id="BAAALV010000002">
    <property type="protein sequence ID" value="GAA1915041.1"/>
    <property type="molecule type" value="Genomic_DNA"/>
</dbReference>
<feature type="region of interest" description="Disordered" evidence="5">
    <location>
        <begin position="481"/>
        <end position="501"/>
    </location>
</feature>
<feature type="transmembrane region" description="Helical" evidence="6">
    <location>
        <begin position="307"/>
        <end position="331"/>
    </location>
</feature>
<dbReference type="Gene3D" id="1.20.1250.20">
    <property type="entry name" value="MFS general substrate transporter like domains"/>
    <property type="match status" value="2"/>
</dbReference>
<feature type="transmembrane region" description="Helical" evidence="6">
    <location>
        <begin position="445"/>
        <end position="465"/>
    </location>
</feature>
<dbReference type="PANTHER" id="PTHR42718">
    <property type="entry name" value="MAJOR FACILITATOR SUPERFAMILY MULTIDRUG TRANSPORTER MFSC"/>
    <property type="match status" value="1"/>
</dbReference>
<dbReference type="InterPro" id="IPR036259">
    <property type="entry name" value="MFS_trans_sf"/>
</dbReference>
<dbReference type="InterPro" id="IPR020846">
    <property type="entry name" value="MFS_dom"/>
</dbReference>
<feature type="transmembrane region" description="Helical" evidence="6">
    <location>
        <begin position="73"/>
        <end position="92"/>
    </location>
</feature>
<accession>A0ABP5AJD3</accession>
<protein>
    <submittedName>
        <fullName evidence="8">MFS transporter</fullName>
    </submittedName>
</protein>
<feature type="transmembrane region" description="Helical" evidence="6">
    <location>
        <begin position="266"/>
        <end position="287"/>
    </location>
</feature>
<reference evidence="9" key="1">
    <citation type="journal article" date="2019" name="Int. J. Syst. Evol. Microbiol.">
        <title>The Global Catalogue of Microorganisms (GCM) 10K type strain sequencing project: providing services to taxonomists for standard genome sequencing and annotation.</title>
        <authorList>
            <consortium name="The Broad Institute Genomics Platform"/>
            <consortium name="The Broad Institute Genome Sequencing Center for Infectious Disease"/>
            <person name="Wu L."/>
            <person name="Ma J."/>
        </authorList>
    </citation>
    <scope>NUCLEOTIDE SEQUENCE [LARGE SCALE GENOMIC DNA]</scope>
    <source>
        <strain evidence="9">JCM 13316</strain>
    </source>
</reference>
<dbReference type="PANTHER" id="PTHR42718:SF39">
    <property type="entry name" value="ACTINORHODIN TRANSPORTER-RELATED"/>
    <property type="match status" value="1"/>
</dbReference>